<accession>A0ABU5MSE5</accession>
<name>A0ABU5MSE5_9BACT</name>
<feature type="domain" description="Heparin-sulfate lyase N-terminal" evidence="7">
    <location>
        <begin position="48"/>
        <end position="353"/>
    </location>
</feature>
<dbReference type="Gene3D" id="2.70.98.70">
    <property type="match status" value="1"/>
</dbReference>
<sequence>MRGQSVICGLMLGASVMAPAADEVSEKLQWLLPRLNIPEVESVEDPTEQAVRLLNYYKNRTSVTPPVSTEWSTDMLSDKDLNYANDALKHIFVGQPAYDSYFCGDDINWASRPVPDNEWVWQLNRMYFWNAMGRVYAATRDEKYADEWTRQLVHWVNNNPRDEEHAYAWRSIEAGKRGQSWSSLYFQFIQSPHFDEETLVCFLSSLHDHADFLMKKYRAGSNWALMEAEGLAFIAILFPEFKRAEQWRAEAIRRFNQEIEGQVYPDGHQRELAMGYHVGSINWFFRTWRLAKRNGLEDEFSTSYMNRIERMCEVPMKLCLPDGTNAQFGDAWAGTPGQYAGRFKEWSQMFGRADFLYMATAGKEGRAPDKTAFALPDSGLYSMRSGWDSDALGLVLKCGPDGGSHCQRDNGTFTLAAGGRTLMPDSGSYMYNSDKEGRAWFRQTKVHQTLTLNGQNIDYAPKLLKWEPGEGQDILVVENKSYPNLTHRRAVIFVDKRYFVIVDEAIGPATGNVEIHFQLAPGGAVFDTAGLSVNSDFKDGWNVLVKAHPQKGLVLAEEEGQVSFVYARKEKRPAFCYRLKKEDDRSVRLVTLVVPYENEEPEVSVRRLDVSAAGNGELMLELNEGGKTKNVGLRL</sequence>
<dbReference type="GO" id="GO:0016829">
    <property type="term" value="F:lyase activity"/>
    <property type="evidence" value="ECO:0007669"/>
    <property type="project" value="UniProtKB-KW"/>
</dbReference>
<evidence type="ECO:0000256" key="5">
    <source>
        <dbReference type="SAM" id="SignalP"/>
    </source>
</evidence>
<dbReference type="SUPFAM" id="SSF48230">
    <property type="entry name" value="Chondroitin AC/alginate lyase"/>
    <property type="match status" value="1"/>
</dbReference>
<dbReference type="Proteomes" id="UP001290861">
    <property type="component" value="Unassembled WGS sequence"/>
</dbReference>
<evidence type="ECO:0000256" key="1">
    <source>
        <dbReference type="ARBA" id="ARBA00004418"/>
    </source>
</evidence>
<organism evidence="8 9">
    <name type="scientific">Pontiella agarivorans</name>
    <dbReference type="NCBI Taxonomy" id="3038953"/>
    <lineage>
        <taxon>Bacteria</taxon>
        <taxon>Pseudomonadati</taxon>
        <taxon>Kiritimatiellota</taxon>
        <taxon>Kiritimatiellia</taxon>
        <taxon>Kiritimatiellales</taxon>
        <taxon>Pontiellaceae</taxon>
        <taxon>Pontiella</taxon>
    </lineage>
</organism>
<feature type="signal peptide" evidence="5">
    <location>
        <begin position="1"/>
        <end position="20"/>
    </location>
</feature>
<evidence type="ECO:0000313" key="8">
    <source>
        <dbReference type="EMBL" id="MDZ8117052.1"/>
    </source>
</evidence>
<dbReference type="Pfam" id="PF07940">
    <property type="entry name" value="Hepar_II_III_C"/>
    <property type="match status" value="1"/>
</dbReference>
<dbReference type="InterPro" id="IPR012480">
    <property type="entry name" value="Hepar_II_III_C"/>
</dbReference>
<reference evidence="8 9" key="1">
    <citation type="journal article" date="2024" name="Appl. Environ. Microbiol.">
        <title>Pontiella agarivorans sp. nov., a novel marine anaerobic bacterium capable of degrading macroalgal polysaccharides and fixing nitrogen.</title>
        <authorList>
            <person name="Liu N."/>
            <person name="Kivenson V."/>
            <person name="Peng X."/>
            <person name="Cui Z."/>
            <person name="Lankiewicz T.S."/>
            <person name="Gosselin K.M."/>
            <person name="English C.J."/>
            <person name="Blair E.M."/>
            <person name="O'Malley M.A."/>
            <person name="Valentine D.L."/>
        </authorList>
    </citation>
    <scope>NUCLEOTIDE SEQUENCE [LARGE SCALE GENOMIC DNA]</scope>
    <source>
        <strain evidence="8 9">NLcol2</strain>
    </source>
</reference>
<feature type="domain" description="Heparinase II/III-like C-terminal" evidence="6">
    <location>
        <begin position="368"/>
        <end position="567"/>
    </location>
</feature>
<protein>
    <submittedName>
        <fullName evidence="8">Alginate lyase family protein</fullName>
    </submittedName>
</protein>
<feature type="chain" id="PRO_5047455795" evidence="5">
    <location>
        <begin position="21"/>
        <end position="635"/>
    </location>
</feature>
<evidence type="ECO:0000256" key="3">
    <source>
        <dbReference type="ARBA" id="ARBA00022764"/>
    </source>
</evidence>
<dbReference type="InterPro" id="IPR008929">
    <property type="entry name" value="Chondroitin_lyas"/>
</dbReference>
<dbReference type="EMBL" id="JARVCO010000002">
    <property type="protein sequence ID" value="MDZ8117052.1"/>
    <property type="molecule type" value="Genomic_DNA"/>
</dbReference>
<comment type="subcellular location">
    <subcellularLocation>
        <location evidence="1">Periplasm</location>
    </subcellularLocation>
</comment>
<evidence type="ECO:0000256" key="2">
    <source>
        <dbReference type="ARBA" id="ARBA00022729"/>
    </source>
</evidence>
<dbReference type="RefSeq" id="WP_322606858.1">
    <property type="nucleotide sequence ID" value="NZ_JARVCO010000002.1"/>
</dbReference>
<dbReference type="Pfam" id="PF16889">
    <property type="entry name" value="Hepar_II_III_N"/>
    <property type="match status" value="1"/>
</dbReference>
<dbReference type="PANTHER" id="PTHR39210">
    <property type="entry name" value="HEPARIN-SULFATE LYASE"/>
    <property type="match status" value="1"/>
</dbReference>
<evidence type="ECO:0000313" key="9">
    <source>
        <dbReference type="Proteomes" id="UP001290861"/>
    </source>
</evidence>
<keyword evidence="2 5" id="KW-0732">Signal</keyword>
<dbReference type="InterPro" id="IPR031680">
    <property type="entry name" value="Hepar_II_III_N"/>
</dbReference>
<keyword evidence="3" id="KW-0574">Periplasm</keyword>
<proteinExistence type="predicted"/>
<dbReference type="Gene3D" id="1.50.10.100">
    <property type="entry name" value="Chondroitin AC/alginate lyase"/>
    <property type="match status" value="1"/>
</dbReference>
<comment type="caution">
    <text evidence="8">The sequence shown here is derived from an EMBL/GenBank/DDBJ whole genome shotgun (WGS) entry which is preliminary data.</text>
</comment>
<gene>
    <name evidence="8" type="ORF">P9H32_00305</name>
</gene>
<evidence type="ECO:0000259" key="7">
    <source>
        <dbReference type="Pfam" id="PF16889"/>
    </source>
</evidence>
<dbReference type="PANTHER" id="PTHR39210:SF1">
    <property type="entry name" value="HEPARIN-SULFATE LYASE"/>
    <property type="match status" value="1"/>
</dbReference>
<evidence type="ECO:0000256" key="4">
    <source>
        <dbReference type="ARBA" id="ARBA00023239"/>
    </source>
</evidence>
<keyword evidence="9" id="KW-1185">Reference proteome</keyword>
<keyword evidence="4 8" id="KW-0456">Lyase</keyword>
<evidence type="ECO:0000259" key="6">
    <source>
        <dbReference type="Pfam" id="PF07940"/>
    </source>
</evidence>